<proteinExistence type="predicted"/>
<dbReference type="EMBL" id="LIAT01000030">
    <property type="protein sequence ID" value="KRO45190.1"/>
    <property type="molecule type" value="Genomic_DNA"/>
</dbReference>
<dbReference type="SUPFAM" id="SSF55957">
    <property type="entry name" value="Phosphoglucomutase, C-terminal domain"/>
    <property type="match status" value="1"/>
</dbReference>
<evidence type="ECO:0000313" key="3">
    <source>
        <dbReference type="Proteomes" id="UP000054212"/>
    </source>
</evidence>
<accession>A0A0R2Q525</accession>
<comment type="caution">
    <text evidence="2">The sequence shown here is derived from an EMBL/GenBank/DDBJ whole genome shotgun (WGS) entry which is preliminary data.</text>
</comment>
<dbReference type="InterPro" id="IPR036900">
    <property type="entry name" value="A-D-PHexomutase_C_sf"/>
</dbReference>
<dbReference type="Pfam" id="PF00408">
    <property type="entry name" value="PGM_PMM_IV"/>
    <property type="match status" value="1"/>
</dbReference>
<feature type="domain" description="Alpha-D-phosphohexomutase C-terminal" evidence="1">
    <location>
        <begin position="38"/>
        <end position="68"/>
    </location>
</feature>
<organism evidence="2 3">
    <name type="scientific">Actinobacteria bacterium BACL2 MAG-120813-bin23</name>
    <dbReference type="NCBI Taxonomy" id="1655569"/>
    <lineage>
        <taxon>Bacteria</taxon>
        <taxon>Bacillati</taxon>
        <taxon>Actinomycetota</taxon>
        <taxon>Actinomycetes</taxon>
        <taxon>Actinomycetes incertae sedis</taxon>
        <taxon>ac1 cluster</taxon>
    </lineage>
</organism>
<name>A0A0R2Q525_9ACTN</name>
<sequence length="100" mass="10942">EKISSILAKFRESAPKSIAGYRIVGIDDLEKPTSGLPPTNGVRIYLEPSIRIIIRPSGTEPKVKCYVEIVALGELGKAKTVVEEVLNNLEGPLRKILSEQ</sequence>
<reference evidence="2 3" key="1">
    <citation type="submission" date="2015-10" db="EMBL/GenBank/DDBJ databases">
        <title>Metagenome-Assembled Genomes uncover a global brackish microbiome.</title>
        <authorList>
            <person name="Hugerth L.W."/>
            <person name="Larsson J."/>
            <person name="Alneberg J."/>
            <person name="Lindh M.V."/>
            <person name="Legrand C."/>
            <person name="Pinhassi J."/>
            <person name="Andersson A.F."/>
        </authorList>
    </citation>
    <scope>NUCLEOTIDE SEQUENCE [LARGE SCALE GENOMIC DNA]</scope>
    <source>
        <strain evidence="2">BACL2 MAG-120813-bin23</strain>
    </source>
</reference>
<dbReference type="GO" id="GO:0016868">
    <property type="term" value="F:intramolecular phosphotransferase activity"/>
    <property type="evidence" value="ECO:0007669"/>
    <property type="project" value="InterPro"/>
</dbReference>
<feature type="non-terminal residue" evidence="2">
    <location>
        <position position="1"/>
    </location>
</feature>
<evidence type="ECO:0000313" key="2">
    <source>
        <dbReference type="EMBL" id="KRO45190.1"/>
    </source>
</evidence>
<dbReference type="InterPro" id="IPR005843">
    <property type="entry name" value="A-D-PHexomutase_C"/>
</dbReference>
<dbReference type="AlphaFoldDB" id="A0A0R2Q525"/>
<gene>
    <name evidence="2" type="ORF">ABR61_02325</name>
</gene>
<protein>
    <recommendedName>
        <fullName evidence="1">Alpha-D-phosphohexomutase C-terminal domain-containing protein</fullName>
    </recommendedName>
</protein>
<evidence type="ECO:0000259" key="1">
    <source>
        <dbReference type="Pfam" id="PF00408"/>
    </source>
</evidence>
<dbReference type="Proteomes" id="UP000054212">
    <property type="component" value="Unassembled WGS sequence"/>
</dbReference>
<dbReference type="Gene3D" id="3.30.310.50">
    <property type="entry name" value="Alpha-D-phosphohexomutase, C-terminal domain"/>
    <property type="match status" value="1"/>
</dbReference>